<evidence type="ECO:0000313" key="1">
    <source>
        <dbReference type="EMBL" id="ACJ00326.1"/>
    </source>
</evidence>
<reference evidence="1 2" key="1">
    <citation type="journal article" date="2010" name="BMC Genomics">
        <title>Metabolic flexibility revealed in the genome of the cyst-forming alpha-1 proteobacterium Rhodospirillum centenum.</title>
        <authorList>
            <person name="Lu Y.K."/>
            <person name="Marden J."/>
            <person name="Han M."/>
            <person name="Swingley W.D."/>
            <person name="Mastrian S.D."/>
            <person name="Chowdhury S.R."/>
            <person name="Hao J."/>
            <person name="Helmy T."/>
            <person name="Kim S."/>
            <person name="Kurdoglu A.A."/>
            <person name="Matthies H.J."/>
            <person name="Rollo D."/>
            <person name="Stothard P."/>
            <person name="Blankenship R.E."/>
            <person name="Bauer C.E."/>
            <person name="Touchman J.W."/>
        </authorList>
    </citation>
    <scope>NUCLEOTIDE SEQUENCE [LARGE SCALE GENOMIC DNA]</scope>
    <source>
        <strain evidence="2">ATCC 51521 / SW</strain>
    </source>
</reference>
<dbReference type="eggNOG" id="COG4683">
    <property type="taxonomic scope" value="Bacteria"/>
</dbReference>
<dbReference type="HOGENOM" id="CLU_107454_1_0_5"/>
<dbReference type="Proteomes" id="UP000001591">
    <property type="component" value="Chromosome"/>
</dbReference>
<dbReference type="Gene3D" id="3.30.2310.20">
    <property type="entry name" value="RelE-like"/>
    <property type="match status" value="1"/>
</dbReference>
<accession>B6IVK2</accession>
<name>B6IVK2_RHOCS</name>
<dbReference type="AlphaFoldDB" id="B6IVK2"/>
<gene>
    <name evidence="1" type="ordered locus">RC1_2958</name>
</gene>
<evidence type="ECO:0008006" key="3">
    <source>
        <dbReference type="Google" id="ProtNLM"/>
    </source>
</evidence>
<sequence length="127" mass="14446">MDSDPYFVMPWTVLFHPEFWPEFLDLRAPVQDELAARMKRLQATGPLTGRPDVDTLKGSSFANMKELRFSVDGGVWRVAFAFDPDKQAVLLVAGDKAGVAQDRFYRTLIRKADERYARHLQAGRTKG</sequence>
<dbReference type="SUPFAM" id="SSF143011">
    <property type="entry name" value="RelE-like"/>
    <property type="match status" value="1"/>
</dbReference>
<dbReference type="InterPro" id="IPR009241">
    <property type="entry name" value="HigB-like"/>
</dbReference>
<dbReference type="STRING" id="414684.RC1_2958"/>
<dbReference type="KEGG" id="rce:RC1_2958"/>
<dbReference type="Pfam" id="PF05973">
    <property type="entry name" value="Gp49"/>
    <property type="match status" value="1"/>
</dbReference>
<organism evidence="1 2">
    <name type="scientific">Rhodospirillum centenum (strain ATCC 51521 / SW)</name>
    <dbReference type="NCBI Taxonomy" id="414684"/>
    <lineage>
        <taxon>Bacteria</taxon>
        <taxon>Pseudomonadati</taxon>
        <taxon>Pseudomonadota</taxon>
        <taxon>Alphaproteobacteria</taxon>
        <taxon>Rhodospirillales</taxon>
        <taxon>Rhodospirillaceae</taxon>
        <taxon>Rhodospirillum</taxon>
    </lineage>
</organism>
<dbReference type="EMBL" id="CP000613">
    <property type="protein sequence ID" value="ACJ00326.1"/>
    <property type="molecule type" value="Genomic_DNA"/>
</dbReference>
<proteinExistence type="predicted"/>
<protein>
    <recommendedName>
        <fullName evidence="3">Addiction module toxin RelE</fullName>
    </recommendedName>
</protein>
<evidence type="ECO:0000313" key="2">
    <source>
        <dbReference type="Proteomes" id="UP000001591"/>
    </source>
</evidence>
<keyword evidence="2" id="KW-1185">Reference proteome</keyword>
<dbReference type="InterPro" id="IPR035093">
    <property type="entry name" value="RelE/ParE_toxin_dom_sf"/>
</dbReference>